<keyword evidence="7" id="KW-1185">Reference proteome</keyword>
<evidence type="ECO:0000256" key="3">
    <source>
        <dbReference type="ARBA" id="ARBA00023004"/>
    </source>
</evidence>
<feature type="domain" description="F420-non-reducing hydrogenase iron-sulfur subunit D" evidence="5">
    <location>
        <begin position="8"/>
        <end position="126"/>
    </location>
</feature>
<proteinExistence type="predicted"/>
<evidence type="ECO:0000259" key="5">
    <source>
        <dbReference type="Pfam" id="PF02662"/>
    </source>
</evidence>
<evidence type="ECO:0000313" key="6">
    <source>
        <dbReference type="EMBL" id="BDU74845.1"/>
    </source>
</evidence>
<evidence type="ECO:0000313" key="7">
    <source>
        <dbReference type="Proteomes" id="UP001238179"/>
    </source>
</evidence>
<keyword evidence="1" id="KW-0479">Metal-binding</keyword>
<dbReference type="GO" id="GO:0046872">
    <property type="term" value="F:metal ion binding"/>
    <property type="evidence" value="ECO:0007669"/>
    <property type="project" value="UniProtKB-KW"/>
</dbReference>
<evidence type="ECO:0000256" key="2">
    <source>
        <dbReference type="ARBA" id="ARBA00023002"/>
    </source>
</evidence>
<reference evidence="7" key="1">
    <citation type="journal article" date="2023" name="Int. J. Syst. Evol. Microbiol.">
        <title>Mesoterricola silvestris gen. nov., sp. nov., Mesoterricola sediminis sp. nov., Geothrix oryzae sp. nov., Geothrix edaphica sp. nov., Geothrix rubra sp. nov., and Geothrix limicola sp. nov., six novel members of Acidobacteriota isolated from soils.</title>
        <authorList>
            <person name="Itoh H."/>
            <person name="Sugisawa Y."/>
            <person name="Mise K."/>
            <person name="Xu Z."/>
            <person name="Kuniyasu M."/>
            <person name="Ushijima N."/>
            <person name="Kawano K."/>
            <person name="Kobayashi E."/>
            <person name="Shiratori Y."/>
            <person name="Masuda Y."/>
            <person name="Senoo K."/>
        </authorList>
    </citation>
    <scope>NUCLEOTIDE SEQUENCE [LARGE SCALE GENOMIC DNA]</scope>
    <source>
        <strain evidence="7">W79</strain>
    </source>
</reference>
<dbReference type="Proteomes" id="UP001238179">
    <property type="component" value="Chromosome"/>
</dbReference>
<gene>
    <name evidence="6" type="ORF">METEAL_40190</name>
</gene>
<evidence type="ECO:0000256" key="4">
    <source>
        <dbReference type="ARBA" id="ARBA00023014"/>
    </source>
</evidence>
<dbReference type="AlphaFoldDB" id="A0AA48GSG6"/>
<keyword evidence="3" id="KW-0408">Iron</keyword>
<dbReference type="KEGG" id="msil:METEAL_40190"/>
<sequence length="134" mass="14844">MSDPKRTVIGFVCERSLPVERMLDEHKTLLDDPDTKFVVVPCSGMVKPTLLEAALANGADATFVCGCAIGDCHYRTGNLMIRERLEGKRNPKLRKTTDRRKVGMFFVTMKDRVAFLEALAAFKAGLDAPPAQED</sequence>
<protein>
    <recommendedName>
        <fullName evidence="5">F420-non-reducing hydrogenase iron-sulfur subunit D domain-containing protein</fullName>
    </recommendedName>
</protein>
<dbReference type="GO" id="GO:0051536">
    <property type="term" value="F:iron-sulfur cluster binding"/>
    <property type="evidence" value="ECO:0007669"/>
    <property type="project" value="UniProtKB-KW"/>
</dbReference>
<organism evidence="6 7">
    <name type="scientific">Mesoterricola silvestris</name>
    <dbReference type="NCBI Taxonomy" id="2927979"/>
    <lineage>
        <taxon>Bacteria</taxon>
        <taxon>Pseudomonadati</taxon>
        <taxon>Acidobacteriota</taxon>
        <taxon>Holophagae</taxon>
        <taxon>Holophagales</taxon>
        <taxon>Holophagaceae</taxon>
        <taxon>Mesoterricola</taxon>
    </lineage>
</organism>
<name>A0AA48GSG6_9BACT</name>
<dbReference type="EMBL" id="AP027080">
    <property type="protein sequence ID" value="BDU74845.1"/>
    <property type="molecule type" value="Genomic_DNA"/>
</dbReference>
<keyword evidence="2" id="KW-0560">Oxidoreductase</keyword>
<dbReference type="GO" id="GO:0016491">
    <property type="term" value="F:oxidoreductase activity"/>
    <property type="evidence" value="ECO:0007669"/>
    <property type="project" value="UniProtKB-KW"/>
</dbReference>
<accession>A0AA48GSG6</accession>
<dbReference type="RefSeq" id="WP_316413519.1">
    <property type="nucleotide sequence ID" value="NZ_AP027080.1"/>
</dbReference>
<dbReference type="Pfam" id="PF02662">
    <property type="entry name" value="FlpD"/>
    <property type="match status" value="1"/>
</dbReference>
<keyword evidence="4" id="KW-0411">Iron-sulfur</keyword>
<evidence type="ECO:0000256" key="1">
    <source>
        <dbReference type="ARBA" id="ARBA00022723"/>
    </source>
</evidence>
<dbReference type="InterPro" id="IPR003813">
    <property type="entry name" value="MvhD/FlpD"/>
</dbReference>